<organism evidence="1 2">
    <name type="scientific">Melastoma candidum</name>
    <dbReference type="NCBI Taxonomy" id="119954"/>
    <lineage>
        <taxon>Eukaryota</taxon>
        <taxon>Viridiplantae</taxon>
        <taxon>Streptophyta</taxon>
        <taxon>Embryophyta</taxon>
        <taxon>Tracheophyta</taxon>
        <taxon>Spermatophyta</taxon>
        <taxon>Magnoliopsida</taxon>
        <taxon>eudicotyledons</taxon>
        <taxon>Gunneridae</taxon>
        <taxon>Pentapetalae</taxon>
        <taxon>rosids</taxon>
        <taxon>malvids</taxon>
        <taxon>Myrtales</taxon>
        <taxon>Melastomataceae</taxon>
        <taxon>Melastomatoideae</taxon>
        <taxon>Melastomateae</taxon>
        <taxon>Melastoma</taxon>
    </lineage>
</organism>
<keyword evidence="2" id="KW-1185">Reference proteome</keyword>
<sequence length="747" mass="83892">MECNKEEALRAKDIAETRMQKNDFSGALRIAQKAQHLFPELENITNMLAVCEVHCSAQKKVFGTEFDYYAILQVEKTVNETTLKKQFRKLALLLHPDKNKFAGAEAAFKLIGEANRVLSDRESRSSYDIKCRKSVVFHSSHAPKPPAHQQMPWSGARNHNGTGSKQESRPPHFQPVVPGGDGKLYGSSGYPQTHRGTFWTSCSSCHLGFEYLRHFKGKSLRCQSCGAAFDAHEYCPPDYGQNFQHGQSASRTTFTTVEFSKPDACNKGASSSSTQFENGSQRTDGAKGTAKSSLNGSDTGQSNAATSGKYPFGRSSRQKQRVFAKKNLDSRDDFLRPPKRVKSHGATPVDKGYENPHGKHDSKFDEAGGLVRCPDPEFHNFDKLRNNFSADQIWACYDEDGMPRYYARIKKVLSPGFRLQFVWLEPVPKSEAEHDWSSKKLPVACGYYRMGRAEETEDPFMFSHRMNCVKLKNKSRERVVQCTIYPRKGEIWAMFRNWDMSWMSDPKKYLPHRYEYVEVLSDFEEDLGVKVACLRRLLGFVSLYKRVDEGNDGKGASYQIPPNEKYRFSHRVPSFKMTGKERADVPSGSVELDPASLDLDELQDSVEKDCARMRFHGTKLDCNLGSKMSNSGKNSGEDRKVVMGLSAQFLVRKLNPVPGRTLLDNFLAKEAGAANKGQHNVSSAGGVSDNILRPSTSSSCFNGPSISTKEDPAKSKESNDSMRLSRAVKRTPGWLHVQDLFKVKDDL</sequence>
<protein>
    <submittedName>
        <fullName evidence="1">Uncharacterized protein</fullName>
    </submittedName>
</protein>
<reference evidence="2" key="1">
    <citation type="journal article" date="2023" name="Front. Plant Sci.">
        <title>Chromosomal-level genome assembly of Melastoma candidum provides insights into trichome evolution.</title>
        <authorList>
            <person name="Zhong Y."/>
            <person name="Wu W."/>
            <person name="Sun C."/>
            <person name="Zou P."/>
            <person name="Liu Y."/>
            <person name="Dai S."/>
            <person name="Zhou R."/>
        </authorList>
    </citation>
    <scope>NUCLEOTIDE SEQUENCE [LARGE SCALE GENOMIC DNA]</scope>
</reference>
<dbReference type="EMBL" id="CM042883">
    <property type="protein sequence ID" value="KAI4379023.1"/>
    <property type="molecule type" value="Genomic_DNA"/>
</dbReference>
<name>A0ACB9RNM0_9MYRT</name>
<proteinExistence type="predicted"/>
<dbReference type="Proteomes" id="UP001057402">
    <property type="component" value="Chromosome 4"/>
</dbReference>
<evidence type="ECO:0000313" key="1">
    <source>
        <dbReference type="EMBL" id="KAI4379023.1"/>
    </source>
</evidence>
<comment type="caution">
    <text evidence="1">The sequence shown here is derived from an EMBL/GenBank/DDBJ whole genome shotgun (WGS) entry which is preliminary data.</text>
</comment>
<accession>A0ACB9RNM0</accession>
<evidence type="ECO:0000313" key="2">
    <source>
        <dbReference type="Proteomes" id="UP001057402"/>
    </source>
</evidence>
<gene>
    <name evidence="1" type="ORF">MLD38_016428</name>
</gene>